<keyword evidence="9" id="KW-0732">Signal</keyword>
<feature type="domain" description="EGF-like" evidence="25">
    <location>
        <begin position="328"/>
        <end position="364"/>
    </location>
</feature>
<keyword evidence="11" id="KW-0221">Differentiation</keyword>
<evidence type="ECO:0000256" key="24">
    <source>
        <dbReference type="SAM" id="Phobius"/>
    </source>
</evidence>
<dbReference type="InterPro" id="IPR010660">
    <property type="entry name" value="Notch_NOD_dom"/>
</dbReference>
<dbReference type="FunFam" id="2.10.25.10:FF:000012">
    <property type="entry name" value="Delta-like protein"/>
    <property type="match status" value="1"/>
</dbReference>
<dbReference type="GO" id="GO:0040024">
    <property type="term" value="P:dauer larval development"/>
    <property type="evidence" value="ECO:0007669"/>
    <property type="project" value="UniProtKB-ARBA"/>
</dbReference>
<evidence type="ECO:0000256" key="23">
    <source>
        <dbReference type="PROSITE-ProRule" id="PRU00076"/>
    </source>
</evidence>
<dbReference type="SMART" id="SM00181">
    <property type="entry name" value="EGF"/>
    <property type="match status" value="9"/>
</dbReference>
<evidence type="ECO:0000256" key="6">
    <source>
        <dbReference type="ARBA" id="ARBA00022525"/>
    </source>
</evidence>
<evidence type="ECO:0000256" key="5">
    <source>
        <dbReference type="ARBA" id="ARBA00022475"/>
    </source>
</evidence>
<dbReference type="Pfam" id="PF06816">
    <property type="entry name" value="NOD"/>
    <property type="match status" value="1"/>
</dbReference>
<dbReference type="EMBL" id="GL379853">
    <property type="protein sequence ID" value="EGT55952.1"/>
    <property type="molecule type" value="Genomic_DNA"/>
</dbReference>
<evidence type="ECO:0000256" key="11">
    <source>
        <dbReference type="ARBA" id="ARBA00022782"/>
    </source>
</evidence>
<keyword evidence="21" id="KW-0539">Nucleus</keyword>
<dbReference type="InterPro" id="IPR000800">
    <property type="entry name" value="Notch_dom"/>
</dbReference>
<dbReference type="PANTHER" id="PTHR45836:SF23">
    <property type="entry name" value="NEUROGENIC LOCUS NOTCH HOMOLOG PROTEIN 1"/>
    <property type="match status" value="1"/>
</dbReference>
<feature type="disulfide bond" evidence="23">
    <location>
        <begin position="255"/>
        <end position="264"/>
    </location>
</feature>
<feature type="disulfide bond" evidence="23">
    <location>
        <begin position="178"/>
        <end position="187"/>
    </location>
</feature>
<feature type="disulfide bond" evidence="23">
    <location>
        <begin position="354"/>
        <end position="363"/>
    </location>
</feature>
<evidence type="ECO:0000256" key="8">
    <source>
        <dbReference type="ARBA" id="ARBA00022692"/>
    </source>
</evidence>
<dbReference type="InParanoid" id="G0N9X4"/>
<dbReference type="Pfam" id="PF12796">
    <property type="entry name" value="Ank_2"/>
    <property type="match status" value="1"/>
</dbReference>
<keyword evidence="17 23" id="KW-1015">Disulfide bond</keyword>
<dbReference type="FunFam" id="2.10.25.10:FF:000045">
    <property type="entry name" value="Slit guidance ligand 2"/>
    <property type="match status" value="1"/>
</dbReference>
<keyword evidence="14" id="KW-0805">Transcription regulation</keyword>
<feature type="domain" description="EGF-like" evidence="25">
    <location>
        <begin position="107"/>
        <end position="143"/>
    </location>
</feature>
<evidence type="ECO:0000256" key="15">
    <source>
        <dbReference type="ARBA" id="ARBA00023043"/>
    </source>
</evidence>
<evidence type="ECO:0000256" key="12">
    <source>
        <dbReference type="ARBA" id="ARBA00022976"/>
    </source>
</evidence>
<evidence type="ECO:0000256" key="7">
    <source>
        <dbReference type="ARBA" id="ARBA00022536"/>
    </source>
</evidence>
<feature type="domain" description="EGF-like" evidence="25">
    <location>
        <begin position="365"/>
        <end position="401"/>
    </location>
</feature>
<dbReference type="PRINTS" id="PR01452">
    <property type="entry name" value="LNOTCHREPEAT"/>
</dbReference>
<dbReference type="SMART" id="SM01339">
    <property type="entry name" value="NODP"/>
    <property type="match status" value="1"/>
</dbReference>
<feature type="domain" description="EGF-like" evidence="25">
    <location>
        <begin position="228"/>
        <end position="265"/>
    </location>
</feature>
<dbReference type="Pfam" id="PF00066">
    <property type="entry name" value="Notch"/>
    <property type="match status" value="3"/>
</dbReference>
<dbReference type="GO" id="GO:0045597">
    <property type="term" value="P:positive regulation of cell differentiation"/>
    <property type="evidence" value="ECO:0007669"/>
    <property type="project" value="UniProtKB-ARBA"/>
</dbReference>
<dbReference type="PROSITE" id="PS01187">
    <property type="entry name" value="EGF_CA"/>
    <property type="match status" value="1"/>
</dbReference>
<keyword evidence="13 24" id="KW-1133">Transmembrane helix</keyword>
<keyword evidence="10" id="KW-0677">Repeat</keyword>
<dbReference type="GO" id="GO:0005509">
    <property type="term" value="F:calcium ion binding"/>
    <property type="evidence" value="ECO:0007669"/>
    <property type="project" value="InterPro"/>
</dbReference>
<dbReference type="Gene3D" id="1.25.40.20">
    <property type="entry name" value="Ankyrin repeat-containing domain"/>
    <property type="match status" value="1"/>
</dbReference>
<dbReference type="eggNOG" id="KOG1217">
    <property type="taxonomic scope" value="Eukaryota"/>
</dbReference>
<dbReference type="Gene3D" id="3.30.300.320">
    <property type="match status" value="1"/>
</dbReference>
<feature type="domain" description="EGF-like" evidence="25">
    <location>
        <begin position="150"/>
        <end position="188"/>
    </location>
</feature>
<evidence type="ECO:0000256" key="20">
    <source>
        <dbReference type="ARBA" id="ARBA00023180"/>
    </source>
</evidence>
<evidence type="ECO:0000256" key="2">
    <source>
        <dbReference type="ARBA" id="ARBA00004251"/>
    </source>
</evidence>
<feature type="disulfide bond" evidence="23">
    <location>
        <begin position="95"/>
        <end position="104"/>
    </location>
</feature>
<dbReference type="PROSITE" id="PS00010">
    <property type="entry name" value="ASX_HYDROXYL"/>
    <property type="match status" value="3"/>
</dbReference>
<keyword evidence="15 22" id="KW-0040">ANK repeat</keyword>
<comment type="caution">
    <text evidence="23">Lacks conserved residue(s) required for the propagation of feature annotation.</text>
</comment>
<feature type="disulfide bond" evidence="23">
    <location>
        <begin position="133"/>
        <end position="142"/>
    </location>
</feature>
<dbReference type="InterPro" id="IPR000742">
    <property type="entry name" value="EGF"/>
</dbReference>
<dbReference type="Pfam" id="PF00008">
    <property type="entry name" value="EGF"/>
    <property type="match status" value="3"/>
</dbReference>
<feature type="domain" description="EGF-like" evidence="25">
    <location>
        <begin position="190"/>
        <end position="226"/>
    </location>
</feature>
<keyword evidence="8 24" id="KW-0812">Transmembrane</keyword>
<dbReference type="PROSITE" id="PS00022">
    <property type="entry name" value="EGF_1"/>
    <property type="match status" value="9"/>
</dbReference>
<dbReference type="PROSITE" id="PS50026">
    <property type="entry name" value="EGF_3"/>
    <property type="match status" value="8"/>
</dbReference>
<dbReference type="PANTHER" id="PTHR45836">
    <property type="entry name" value="SLIT HOMOLOG"/>
    <property type="match status" value="1"/>
</dbReference>
<organism evidence="28">
    <name type="scientific">Caenorhabditis brenneri</name>
    <name type="common">Nematode worm</name>
    <dbReference type="NCBI Taxonomy" id="135651"/>
    <lineage>
        <taxon>Eukaryota</taxon>
        <taxon>Metazoa</taxon>
        <taxon>Ecdysozoa</taxon>
        <taxon>Nematoda</taxon>
        <taxon>Chromadorea</taxon>
        <taxon>Rhabditida</taxon>
        <taxon>Rhabditina</taxon>
        <taxon>Rhabditomorpha</taxon>
        <taxon>Rhabditoidea</taxon>
        <taxon>Rhabditidae</taxon>
        <taxon>Peloderinae</taxon>
        <taxon>Caenorhabditis</taxon>
    </lineage>
</organism>
<evidence type="ECO:0000313" key="28">
    <source>
        <dbReference type="Proteomes" id="UP000008068"/>
    </source>
</evidence>
<dbReference type="Gene3D" id="2.10.25.10">
    <property type="entry name" value="Laminin"/>
    <property type="match status" value="8"/>
</dbReference>
<evidence type="ECO:0000256" key="22">
    <source>
        <dbReference type="PROSITE-ProRule" id="PRU00023"/>
    </source>
</evidence>
<keyword evidence="20" id="KW-0325">Glycoprotein</keyword>
<dbReference type="PRINTS" id="PR01983">
    <property type="entry name" value="NOTCH"/>
</dbReference>
<evidence type="ECO:0000259" key="26">
    <source>
        <dbReference type="PROSITE" id="PS50258"/>
    </source>
</evidence>
<dbReference type="SUPFAM" id="SSF48403">
    <property type="entry name" value="Ankyrin repeat"/>
    <property type="match status" value="1"/>
</dbReference>
<dbReference type="GO" id="GO:0005886">
    <property type="term" value="C:plasma membrane"/>
    <property type="evidence" value="ECO:0007669"/>
    <property type="project" value="UniProtKB-SubCell"/>
</dbReference>
<evidence type="ECO:0000256" key="3">
    <source>
        <dbReference type="ARBA" id="ARBA00004613"/>
    </source>
</evidence>
<dbReference type="FunCoup" id="G0N9X4">
    <property type="interactions" value="1082"/>
</dbReference>
<dbReference type="GO" id="GO:0009986">
    <property type="term" value="C:cell surface"/>
    <property type="evidence" value="ECO:0007669"/>
    <property type="project" value="TreeGrafter"/>
</dbReference>
<dbReference type="PROSITE" id="PS50258">
    <property type="entry name" value="LNR"/>
    <property type="match status" value="2"/>
</dbReference>
<evidence type="ECO:0000256" key="17">
    <source>
        <dbReference type="ARBA" id="ARBA00023157"/>
    </source>
</evidence>
<protein>
    <submittedName>
        <fullName evidence="27">Uncharacterized protein</fullName>
    </submittedName>
</protein>
<feature type="domain" description="EGF-like" evidence="25">
    <location>
        <begin position="70"/>
        <end position="105"/>
    </location>
</feature>
<evidence type="ECO:0000259" key="25">
    <source>
        <dbReference type="PROSITE" id="PS50026"/>
    </source>
</evidence>
<feature type="domain" description="LNR" evidence="26">
    <location>
        <begin position="500"/>
        <end position="541"/>
    </location>
</feature>
<feature type="domain" description="EGF-like" evidence="25">
    <location>
        <begin position="404"/>
        <end position="443"/>
    </location>
</feature>
<evidence type="ECO:0000256" key="21">
    <source>
        <dbReference type="ARBA" id="ARBA00023242"/>
    </source>
</evidence>
<accession>G0N9X4</accession>
<keyword evidence="18" id="KW-0010">Activator</keyword>
<dbReference type="SMART" id="SM00004">
    <property type="entry name" value="NL"/>
    <property type="match status" value="3"/>
</dbReference>
<dbReference type="GO" id="GO:0005576">
    <property type="term" value="C:extracellular region"/>
    <property type="evidence" value="ECO:0007669"/>
    <property type="project" value="UniProtKB-SubCell"/>
</dbReference>
<feature type="transmembrane region" description="Helical" evidence="24">
    <location>
        <begin position="735"/>
        <end position="757"/>
    </location>
</feature>
<evidence type="ECO:0000256" key="9">
    <source>
        <dbReference type="ARBA" id="ARBA00022729"/>
    </source>
</evidence>
<dbReference type="GO" id="GO:0090575">
    <property type="term" value="C:RNA polymerase II transcription regulator complex"/>
    <property type="evidence" value="ECO:0007669"/>
    <property type="project" value="UniProtKB-ARBA"/>
</dbReference>
<evidence type="ECO:0000313" key="27">
    <source>
        <dbReference type="EMBL" id="EGT55952.1"/>
    </source>
</evidence>
<dbReference type="GO" id="GO:0043235">
    <property type="term" value="C:receptor complex"/>
    <property type="evidence" value="ECO:0007669"/>
    <property type="project" value="TreeGrafter"/>
</dbReference>
<dbReference type="PROSITE" id="PS50088">
    <property type="entry name" value="ANK_REPEAT"/>
    <property type="match status" value="1"/>
</dbReference>
<keyword evidence="5" id="KW-1003">Cell membrane</keyword>
<dbReference type="InterPro" id="IPR035993">
    <property type="entry name" value="Notch-like_dom_sf"/>
</dbReference>
<keyword evidence="19" id="KW-0804">Transcription</keyword>
<sequence length="1035" mass="113568">MSCSYRCDNGYGGDYCERECRLRCDDDKKCVYDAFGNPTCICKDCLNEAYNNAKESCPPGFGGPYCNTRYENPCFPNPCNNGKCYPFNSGYQCICDNGFSGSYCNEGIDHCKNHSCTNGSQCVNTQSGYQCSCPPGRSGPFCEISTCDLLGNMCNHGHCVDISTAEGKKLGKSFECICEAGYEGEFCTQDKNECLSPVCMNNATCINVAGGFVCDCKPGFTGSICDIPVDMCKGYDCGEGGECLRMPDQTPVCSCKPGFTGARCEQKCPPGRAGIYCSLPLSKPFCSRDNGPCYNDGKCIFGFCKCPPEFIGDRCEHRREEVDIFNERTKSCEKSSCVNNSTCVDLENGYSCICQPGFDGPNCERLIGCAPTTCANGGICSVHNGDLMCQCTMGFYGKYCEKRHRINCSKNPCMNGGNCLEFGNGNSNGICECVYGFTGIKCQDKLDIVEPKENLVKELCEQRNCSALASNGVCDKECNYEKCGFDGGDCSGGQKPFSKCLYASRCADLFANGVCNQECNNEECLYDGLDCQSELYRCPENIRQHCIDRRGDGICDWECSFIGCGFDGGDCNNGTEAMILSDIRIKVQIDPAKFQLTGGETLMEISAHLRATVRIQKDEMGPLVFKWDGEKETERVEMDSKKLARQQVLSHHIRKYRSVPNIAGIVLYLEVEEICQPKSKCRFTTAQSVVDLIAVGLLKSDGRTSLGLPITEAMVAAPNPVNGNSGIEGLSKNQILLIALIAFLACGTVLAGVIVKAGEPDRSRKRRIINAPVWVPPMENSAEQKASTRSSRCTFLDDSEYMMNPKRMCGDFETSFDGRDYNIYPTTLANGVPGEFAGGYHQNNQNMMNTGPMIPPHHPYLPTELPAEQIALHVEAAGPGPITEPLTYESVNQIDSKYRRRVLHWLAGNSTGKPENMITTETVQCLDVGADVNARDCDENTALMLAVRARRVRLAVVLLQGGANPTIFNNSERSALHVAVINRDVRMYNANTSWFGTPQTFSEANAIRHQHIQPPHPTNPTQLDYSDQMNGSFYC</sequence>
<dbReference type="STRING" id="135651.G0N9X4"/>
<proteinExistence type="predicted"/>
<evidence type="ECO:0000256" key="10">
    <source>
        <dbReference type="ARBA" id="ARBA00022737"/>
    </source>
</evidence>
<keyword evidence="12" id="KW-0914">Notch signaling pathway</keyword>
<dbReference type="GO" id="GO:0001708">
    <property type="term" value="P:cell fate specification"/>
    <property type="evidence" value="ECO:0007669"/>
    <property type="project" value="UniProtKB-ARBA"/>
</dbReference>
<keyword evidence="28" id="KW-1185">Reference proteome</keyword>
<feature type="disulfide bond" evidence="23">
    <location>
        <begin position="391"/>
        <end position="400"/>
    </location>
</feature>
<dbReference type="InterPro" id="IPR036770">
    <property type="entry name" value="Ankyrin_rpt-contain_sf"/>
</dbReference>
<dbReference type="SUPFAM" id="SSF57196">
    <property type="entry name" value="EGF/Laminin"/>
    <property type="match status" value="7"/>
</dbReference>
<dbReference type="GO" id="GO:0061629">
    <property type="term" value="F:RNA polymerase II-specific DNA-binding transcription factor binding"/>
    <property type="evidence" value="ECO:0007669"/>
    <property type="project" value="UniProtKB-ARBA"/>
</dbReference>
<dbReference type="Pfam" id="PF12661">
    <property type="entry name" value="hEGF"/>
    <property type="match status" value="2"/>
</dbReference>
<feature type="disulfide bond" evidence="23">
    <location>
        <begin position="74"/>
        <end position="84"/>
    </location>
</feature>
<dbReference type="Proteomes" id="UP000008068">
    <property type="component" value="Unassembled WGS sequence"/>
</dbReference>
<evidence type="ECO:0000256" key="4">
    <source>
        <dbReference type="ARBA" id="ARBA00022473"/>
    </source>
</evidence>
<feature type="disulfide bond" evidence="23">
    <location>
        <begin position="216"/>
        <end position="225"/>
    </location>
</feature>
<dbReference type="InterPro" id="IPR002110">
    <property type="entry name" value="Ankyrin_rpt"/>
</dbReference>
<dbReference type="OrthoDB" id="283575at2759"/>
<feature type="disulfide bond" evidence="23">
    <location>
        <begin position="433"/>
        <end position="442"/>
    </location>
</feature>
<dbReference type="FunFam" id="2.10.25.10:FF:000327">
    <property type="entry name" value="neurogenic locus notch homolog protein 4"/>
    <property type="match status" value="1"/>
</dbReference>
<dbReference type="FunFam" id="3.30.300.320:FF:000001">
    <property type="entry name" value="Neurogenic locus notch 1"/>
    <property type="match status" value="1"/>
</dbReference>
<keyword evidence="4" id="KW-0217">Developmental protein</keyword>
<evidence type="ECO:0000256" key="13">
    <source>
        <dbReference type="ARBA" id="ARBA00022989"/>
    </source>
</evidence>
<evidence type="ECO:0000256" key="18">
    <source>
        <dbReference type="ARBA" id="ARBA00023159"/>
    </source>
</evidence>
<dbReference type="InterPro" id="IPR013032">
    <property type="entry name" value="EGF-like_CS"/>
</dbReference>
<evidence type="ECO:0000256" key="1">
    <source>
        <dbReference type="ARBA" id="ARBA00004123"/>
    </source>
</evidence>
<keyword evidence="6" id="KW-0964">Secreted</keyword>
<keyword evidence="7 23" id="KW-0245">EGF-like domain</keyword>
<dbReference type="Pfam" id="PF07684">
    <property type="entry name" value="NODP"/>
    <property type="match status" value="1"/>
</dbReference>
<dbReference type="GO" id="GO:0007219">
    <property type="term" value="P:Notch signaling pathway"/>
    <property type="evidence" value="ECO:0007669"/>
    <property type="project" value="UniProtKB-KW"/>
</dbReference>
<comment type="subcellular location">
    <subcellularLocation>
        <location evidence="2">Cell membrane</location>
        <topology evidence="2">Single-pass type I membrane protein</topology>
    </subcellularLocation>
    <subcellularLocation>
        <location evidence="1">Nucleus</location>
    </subcellularLocation>
    <subcellularLocation>
        <location evidence="3">Secreted</location>
    </subcellularLocation>
</comment>
<dbReference type="HOGENOM" id="CLU_005264_0_0_1"/>
<dbReference type="PROSITE" id="PS01186">
    <property type="entry name" value="EGF_2"/>
    <property type="match status" value="6"/>
</dbReference>
<dbReference type="GO" id="GO:0007411">
    <property type="term" value="P:axon guidance"/>
    <property type="evidence" value="ECO:0007669"/>
    <property type="project" value="TreeGrafter"/>
</dbReference>
<feature type="repeat" description="ANK" evidence="22">
    <location>
        <begin position="938"/>
        <end position="970"/>
    </location>
</feature>
<dbReference type="InterPro" id="IPR051355">
    <property type="entry name" value="Notch/Slit_guidance"/>
</dbReference>
<keyword evidence="16 24" id="KW-0472">Membrane</keyword>
<name>G0N9X4_CAEBE</name>
<dbReference type="SMART" id="SM00179">
    <property type="entry name" value="EGF_CA"/>
    <property type="match status" value="5"/>
</dbReference>
<feature type="domain" description="LNR" evidence="26">
    <location>
        <begin position="460"/>
        <end position="496"/>
    </location>
</feature>
<evidence type="ECO:0000256" key="19">
    <source>
        <dbReference type="ARBA" id="ARBA00023163"/>
    </source>
</evidence>
<dbReference type="AlphaFoldDB" id="G0N9X4"/>
<evidence type="ECO:0000256" key="14">
    <source>
        <dbReference type="ARBA" id="ARBA00023015"/>
    </source>
</evidence>
<reference evidence="28" key="1">
    <citation type="submission" date="2011-07" db="EMBL/GenBank/DDBJ databases">
        <authorList>
            <consortium name="Caenorhabditis brenneri Sequencing and Analysis Consortium"/>
            <person name="Wilson R.K."/>
        </authorList>
    </citation>
    <scope>NUCLEOTIDE SEQUENCE [LARGE SCALE GENOMIC DNA]</scope>
    <source>
        <strain evidence="28">PB2801</strain>
    </source>
</reference>
<feature type="disulfide bond" evidence="23">
    <location>
        <begin position="159"/>
        <end position="176"/>
    </location>
</feature>
<dbReference type="InterPro" id="IPR001881">
    <property type="entry name" value="EGF-like_Ca-bd_dom"/>
</dbReference>
<dbReference type="CDD" id="cd00054">
    <property type="entry name" value="EGF_CA"/>
    <property type="match status" value="3"/>
</dbReference>
<dbReference type="SMART" id="SM01338">
    <property type="entry name" value="NOD"/>
    <property type="match status" value="1"/>
</dbReference>
<dbReference type="GO" id="GO:0022611">
    <property type="term" value="P:dormancy process"/>
    <property type="evidence" value="ECO:0007669"/>
    <property type="project" value="UniProtKB-ARBA"/>
</dbReference>
<dbReference type="InterPro" id="IPR011656">
    <property type="entry name" value="Notch_NODP_dom"/>
</dbReference>
<dbReference type="SUPFAM" id="SSF90193">
    <property type="entry name" value="Notch domain"/>
    <property type="match status" value="3"/>
</dbReference>
<dbReference type="InterPro" id="IPR000152">
    <property type="entry name" value="EGF-type_Asp/Asn_hydroxyl_site"/>
</dbReference>
<gene>
    <name evidence="27" type="ORF">CAEBREN_29686</name>
</gene>
<evidence type="ECO:0000256" key="16">
    <source>
        <dbReference type="ARBA" id="ARBA00023136"/>
    </source>
</evidence>
<dbReference type="InterPro" id="IPR018097">
    <property type="entry name" value="EGF_Ca-bd_CS"/>
</dbReference>
<dbReference type="Gene3D" id="3.30.70.3310">
    <property type="match status" value="1"/>
</dbReference>